<reference evidence="2" key="1">
    <citation type="journal article" date="2020" name="G3 (Bethesda)">
        <title>High-Quality Assemblies for Three Invasive Social Wasps from the &lt;i&gt;Vespula&lt;/i&gt; Genus.</title>
        <authorList>
            <person name="Harrop T.W.R."/>
            <person name="Guhlin J."/>
            <person name="McLaughlin G.M."/>
            <person name="Permina E."/>
            <person name="Stockwell P."/>
            <person name="Gilligan J."/>
            <person name="Le Lec M.F."/>
            <person name="Gruber M.A.M."/>
            <person name="Quinn O."/>
            <person name="Lovegrove M."/>
            <person name="Duncan E.J."/>
            <person name="Remnant E.J."/>
            <person name="Van Eeckhoven J."/>
            <person name="Graham B."/>
            <person name="Knapp R.A."/>
            <person name="Langford K.W."/>
            <person name="Kronenberg Z."/>
            <person name="Press M.O."/>
            <person name="Eacker S.M."/>
            <person name="Wilson-Rankin E.E."/>
            <person name="Purcell J."/>
            <person name="Lester P.J."/>
            <person name="Dearden P.K."/>
        </authorList>
    </citation>
    <scope>NUCLEOTIDE SEQUENCE</scope>
    <source>
        <strain evidence="2">Marl-1</strain>
    </source>
</reference>
<proteinExistence type="predicted"/>
<evidence type="ECO:0000313" key="2">
    <source>
        <dbReference type="EMBL" id="KAF7394619.1"/>
    </source>
</evidence>
<dbReference type="EMBL" id="JACSEA010000008">
    <property type="protein sequence ID" value="KAF7394619.1"/>
    <property type="molecule type" value="Genomic_DNA"/>
</dbReference>
<feature type="region of interest" description="Disordered" evidence="1">
    <location>
        <begin position="1"/>
        <end position="63"/>
    </location>
</feature>
<organism evidence="2 3">
    <name type="scientific">Vespula vulgaris</name>
    <name type="common">Yellow jacket</name>
    <name type="synonym">Wasp</name>
    <dbReference type="NCBI Taxonomy" id="7454"/>
    <lineage>
        <taxon>Eukaryota</taxon>
        <taxon>Metazoa</taxon>
        <taxon>Ecdysozoa</taxon>
        <taxon>Arthropoda</taxon>
        <taxon>Hexapoda</taxon>
        <taxon>Insecta</taxon>
        <taxon>Pterygota</taxon>
        <taxon>Neoptera</taxon>
        <taxon>Endopterygota</taxon>
        <taxon>Hymenoptera</taxon>
        <taxon>Apocrita</taxon>
        <taxon>Aculeata</taxon>
        <taxon>Vespoidea</taxon>
        <taxon>Vespidae</taxon>
        <taxon>Vespinae</taxon>
        <taxon>Vespula</taxon>
    </lineage>
</organism>
<name>A0A834JX91_VESVU</name>
<protein>
    <submittedName>
        <fullName evidence="2">Uncharacterized protein</fullName>
    </submittedName>
</protein>
<comment type="caution">
    <text evidence="2">The sequence shown here is derived from an EMBL/GenBank/DDBJ whole genome shotgun (WGS) entry which is preliminary data.</text>
</comment>
<keyword evidence="3" id="KW-1185">Reference proteome</keyword>
<feature type="compositionally biased region" description="Low complexity" evidence="1">
    <location>
        <begin position="1"/>
        <end position="20"/>
    </location>
</feature>
<sequence>MMTTTTKTTTTTTTTTTTKTKTTKTKTKTKTTDVDENKEEDDKEQSPDAVPASHVDTGYPAQPRKKSNLKWLYVCYPKVCYPISPPLSSLSPFFPVVCCGTFLPRLERNRTGMAFSRTI</sequence>
<evidence type="ECO:0000256" key="1">
    <source>
        <dbReference type="SAM" id="MobiDB-lite"/>
    </source>
</evidence>
<accession>A0A834JX91</accession>
<dbReference type="AlphaFoldDB" id="A0A834JX91"/>
<evidence type="ECO:0000313" key="3">
    <source>
        <dbReference type="Proteomes" id="UP000614350"/>
    </source>
</evidence>
<gene>
    <name evidence="2" type="ORF">HZH66_007793</name>
</gene>
<dbReference type="Proteomes" id="UP000614350">
    <property type="component" value="Unassembled WGS sequence"/>
</dbReference>